<feature type="compositionally biased region" description="Basic residues" evidence="1">
    <location>
        <begin position="54"/>
        <end position="63"/>
    </location>
</feature>
<gene>
    <name evidence="2" type="ORF">FFLO_00695</name>
</gene>
<proteinExistence type="predicted"/>
<comment type="caution">
    <text evidence="2">The sequence shown here is derived from an EMBL/GenBank/DDBJ whole genome shotgun (WGS) entry which is preliminary data.</text>
</comment>
<dbReference type="AlphaFoldDB" id="A0A8K0NT40"/>
<evidence type="ECO:0000313" key="2">
    <source>
        <dbReference type="EMBL" id="KAG7571343.1"/>
    </source>
</evidence>
<evidence type="ECO:0000256" key="1">
    <source>
        <dbReference type="SAM" id="MobiDB-lite"/>
    </source>
</evidence>
<feature type="region of interest" description="Disordered" evidence="1">
    <location>
        <begin position="35"/>
        <end position="70"/>
    </location>
</feature>
<dbReference type="OrthoDB" id="2576528at2759"/>
<dbReference type="Proteomes" id="UP000812966">
    <property type="component" value="Unassembled WGS sequence"/>
</dbReference>
<feature type="region of interest" description="Disordered" evidence="1">
    <location>
        <begin position="175"/>
        <end position="237"/>
    </location>
</feature>
<reference evidence="2" key="1">
    <citation type="submission" date="2020-04" db="EMBL/GenBank/DDBJ databases">
        <title>Analysis of mating type loci in Filobasidium floriforme.</title>
        <authorList>
            <person name="Nowrousian M."/>
        </authorList>
    </citation>
    <scope>NUCLEOTIDE SEQUENCE</scope>
    <source>
        <strain evidence="2">CBS 6242</strain>
    </source>
</reference>
<keyword evidence="3" id="KW-1185">Reference proteome</keyword>
<dbReference type="EMBL" id="JABELV010000008">
    <property type="protein sequence ID" value="KAG7571343.1"/>
    <property type="molecule type" value="Genomic_DNA"/>
</dbReference>
<evidence type="ECO:0000313" key="3">
    <source>
        <dbReference type="Proteomes" id="UP000812966"/>
    </source>
</evidence>
<accession>A0A8K0NT40</accession>
<name>A0A8K0NT40_9TREE</name>
<feature type="compositionally biased region" description="Basic and acidic residues" evidence="1">
    <location>
        <begin position="218"/>
        <end position="227"/>
    </location>
</feature>
<protein>
    <submittedName>
        <fullName evidence="2">Uncharacterized protein</fullName>
    </submittedName>
</protein>
<sequence>MPSISSDSEDDLLAIYTQLMLDSIDVPDRSAVEPARPMLVDSNVNPKPAEMNAKKRKLEKKKIKREESKRTKADLVEEAEFRLFSRQPIRVISLLPPKEDMTTVPNPRHIEWTKGEVSTRRARIRSTVVNGDRLIKTRLRASKLQPISPSLFHTESFPSDPLPNLLLADRSKIGLSPMVQRANPPSKPKSKRPERQTIPTVTSPYPADITAPLPRPLPETRADQRRQSRERKKLARREDRLGLRSFETSLSGKTQKLIKRREARYWAPAVGLGGAARGYAYGFAGSREGARDIQSGWIRDKMRKGALDE</sequence>
<organism evidence="2 3">
    <name type="scientific">Filobasidium floriforme</name>
    <dbReference type="NCBI Taxonomy" id="5210"/>
    <lineage>
        <taxon>Eukaryota</taxon>
        <taxon>Fungi</taxon>
        <taxon>Dikarya</taxon>
        <taxon>Basidiomycota</taxon>
        <taxon>Agaricomycotina</taxon>
        <taxon>Tremellomycetes</taxon>
        <taxon>Filobasidiales</taxon>
        <taxon>Filobasidiaceae</taxon>
        <taxon>Filobasidium</taxon>
    </lineage>
</organism>